<dbReference type="Proteomes" id="UP000230750">
    <property type="component" value="Unassembled WGS sequence"/>
</dbReference>
<feature type="signal peptide" evidence="1">
    <location>
        <begin position="1"/>
        <end position="27"/>
    </location>
</feature>
<evidence type="ECO:0000313" key="4">
    <source>
        <dbReference type="Proteomes" id="UP000230750"/>
    </source>
</evidence>
<dbReference type="PANTHER" id="PTHR46791">
    <property type="entry name" value="EXPRESSED PROTEIN"/>
    <property type="match status" value="1"/>
</dbReference>
<evidence type="ECO:0000256" key="1">
    <source>
        <dbReference type="SAM" id="SignalP"/>
    </source>
</evidence>
<keyword evidence="4" id="KW-1185">Reference proteome</keyword>
<dbReference type="EMBL" id="MRZV01001617">
    <property type="protein sequence ID" value="PIK36785.1"/>
    <property type="molecule type" value="Genomic_DNA"/>
</dbReference>
<feature type="domain" description="Integrase core" evidence="2">
    <location>
        <begin position="255"/>
        <end position="342"/>
    </location>
</feature>
<keyword evidence="1" id="KW-0732">Signal</keyword>
<name>A0A2G8JM52_STIJA</name>
<sequence>MENFTKLARLFLVIMSMISNSTYHVKGMPYNGRINRANLPSGATLRIRIRTMLLEIQRRVEDGGMDSSRDTSDIHRRLQTIHTQVMHVESIPNLDIGLLQDALGHLVAGSSTLHLFNPQSEVNAFIVNRIQSSHPGVCPYDVSENHVRFLYSHGFSSSQMLRVLQPISRATLYRRLTTFGIRLNDRYTTISDEDLHTHVETLHQRYPRVGQRMMLSLLRAQGVYVQRNRVRTLLRAIDPMGTVVRWSNVIQRRRYHVPHPNYLWHLDSNHALIMWGFVVSCSMDGYSRLVTHLRVATNNRAITTLQWFLQGCRQYGTPSRVRIDPGGENYLVAQFMIFYRGGDGTDTNCLLNITKLLYSYGSKAAANINHDRTGINIFAEDNNFPTDNILEHFGINQDNFPEGPPPNQPVSDIHIEISEENHSSLVQTFDPLRESHQRGVDIYGNVVLFLLEMVTNF</sequence>
<reference evidence="3 4" key="1">
    <citation type="journal article" date="2017" name="PLoS Biol.">
        <title>The sea cucumber genome provides insights into morphological evolution and visceral regeneration.</title>
        <authorList>
            <person name="Zhang X."/>
            <person name="Sun L."/>
            <person name="Yuan J."/>
            <person name="Sun Y."/>
            <person name="Gao Y."/>
            <person name="Zhang L."/>
            <person name="Li S."/>
            <person name="Dai H."/>
            <person name="Hamel J.F."/>
            <person name="Liu C."/>
            <person name="Yu Y."/>
            <person name="Liu S."/>
            <person name="Lin W."/>
            <person name="Guo K."/>
            <person name="Jin S."/>
            <person name="Xu P."/>
            <person name="Storey K.B."/>
            <person name="Huan P."/>
            <person name="Zhang T."/>
            <person name="Zhou Y."/>
            <person name="Zhang J."/>
            <person name="Lin C."/>
            <person name="Li X."/>
            <person name="Xing L."/>
            <person name="Huo D."/>
            <person name="Sun M."/>
            <person name="Wang L."/>
            <person name="Mercier A."/>
            <person name="Li F."/>
            <person name="Yang H."/>
            <person name="Xiang J."/>
        </authorList>
    </citation>
    <scope>NUCLEOTIDE SEQUENCE [LARGE SCALE GENOMIC DNA]</scope>
    <source>
        <strain evidence="3">Shaxun</strain>
        <tissue evidence="3">Muscle</tissue>
    </source>
</reference>
<organism evidence="3 4">
    <name type="scientific">Stichopus japonicus</name>
    <name type="common">Sea cucumber</name>
    <dbReference type="NCBI Taxonomy" id="307972"/>
    <lineage>
        <taxon>Eukaryota</taxon>
        <taxon>Metazoa</taxon>
        <taxon>Echinodermata</taxon>
        <taxon>Eleutherozoa</taxon>
        <taxon>Echinozoa</taxon>
        <taxon>Holothuroidea</taxon>
        <taxon>Aspidochirotacea</taxon>
        <taxon>Aspidochirotida</taxon>
        <taxon>Stichopodidae</taxon>
        <taxon>Apostichopus</taxon>
    </lineage>
</organism>
<dbReference type="AlphaFoldDB" id="A0A2G8JM52"/>
<gene>
    <name evidence="3" type="ORF">BSL78_26378</name>
</gene>
<comment type="caution">
    <text evidence="3">The sequence shown here is derived from an EMBL/GenBank/DDBJ whole genome shotgun (WGS) entry which is preliminary data.</text>
</comment>
<dbReference type="SUPFAM" id="SSF53098">
    <property type="entry name" value="Ribonuclease H-like"/>
    <property type="match status" value="1"/>
</dbReference>
<dbReference type="OrthoDB" id="2686689at2759"/>
<protein>
    <recommendedName>
        <fullName evidence="2">Integrase core domain-containing protein</fullName>
    </recommendedName>
</protein>
<proteinExistence type="predicted"/>
<evidence type="ECO:0000259" key="2">
    <source>
        <dbReference type="Pfam" id="PF24764"/>
    </source>
</evidence>
<evidence type="ECO:0000313" key="3">
    <source>
        <dbReference type="EMBL" id="PIK36785.1"/>
    </source>
</evidence>
<dbReference type="STRING" id="307972.A0A2G8JM52"/>
<dbReference type="InterPro" id="IPR012337">
    <property type="entry name" value="RNaseH-like_sf"/>
</dbReference>
<feature type="chain" id="PRO_5013802374" description="Integrase core domain-containing protein" evidence="1">
    <location>
        <begin position="28"/>
        <end position="457"/>
    </location>
</feature>
<accession>A0A2G8JM52</accession>
<dbReference type="PANTHER" id="PTHR46791:SF5">
    <property type="entry name" value="CLR5 DOMAIN-CONTAINING PROTEIN-RELATED"/>
    <property type="match status" value="1"/>
</dbReference>
<dbReference type="Pfam" id="PF24764">
    <property type="entry name" value="rva_4"/>
    <property type="match status" value="1"/>
</dbReference>
<dbReference type="InterPro" id="IPR058913">
    <property type="entry name" value="Integrase_dom_put"/>
</dbReference>